<accession>A0ABD3ITP7</accession>
<gene>
    <name evidence="3" type="ORF">ACJRO7_009145</name>
</gene>
<protein>
    <recommendedName>
        <fullName evidence="2">Retrotransposon gag domain-containing protein</fullName>
    </recommendedName>
</protein>
<organism evidence="3 4">
    <name type="scientific">Eucalyptus globulus</name>
    <name type="common">Tasmanian blue gum</name>
    <dbReference type="NCBI Taxonomy" id="34317"/>
    <lineage>
        <taxon>Eukaryota</taxon>
        <taxon>Viridiplantae</taxon>
        <taxon>Streptophyta</taxon>
        <taxon>Embryophyta</taxon>
        <taxon>Tracheophyta</taxon>
        <taxon>Spermatophyta</taxon>
        <taxon>Magnoliopsida</taxon>
        <taxon>eudicotyledons</taxon>
        <taxon>Gunneridae</taxon>
        <taxon>Pentapetalae</taxon>
        <taxon>rosids</taxon>
        <taxon>malvids</taxon>
        <taxon>Myrtales</taxon>
        <taxon>Myrtaceae</taxon>
        <taxon>Myrtoideae</taxon>
        <taxon>Eucalypteae</taxon>
        <taxon>Eucalyptus</taxon>
    </lineage>
</organism>
<evidence type="ECO:0000313" key="3">
    <source>
        <dbReference type="EMBL" id="KAL3717658.1"/>
    </source>
</evidence>
<feature type="region of interest" description="Disordered" evidence="1">
    <location>
        <begin position="1"/>
        <end position="59"/>
    </location>
</feature>
<keyword evidence="4" id="KW-1185">Reference proteome</keyword>
<feature type="domain" description="Retrotransposon gag" evidence="2">
    <location>
        <begin position="135"/>
        <end position="229"/>
    </location>
</feature>
<evidence type="ECO:0000259" key="2">
    <source>
        <dbReference type="Pfam" id="PF03732"/>
    </source>
</evidence>
<evidence type="ECO:0000256" key="1">
    <source>
        <dbReference type="SAM" id="MobiDB-lite"/>
    </source>
</evidence>
<dbReference type="InterPro" id="IPR005162">
    <property type="entry name" value="Retrotrans_gag_dom"/>
</dbReference>
<proteinExistence type="predicted"/>
<sequence length="240" mass="27755">MRDSETLASLRRNSKGKQVVAPDARDTPQASRGASLRRRREDWHEESPNSHEVREVNQRSFPPSDFEQAMIHWYRQAKELSGDGATGSYTFAQFRKAKPPTYDRKADPLAAKQWTRKIEGIFEAEGVPEDKNVSFASRYLEGEAEHWWEGMRLALGDRCGVIAWEDFKQAFNAQFFLVSFQTKMKSDFIHISQGDSTVLEYAARFNQMSRFAEQYVSMSKIKMITFRGGFDMKLVRHSHL</sequence>
<dbReference type="AlphaFoldDB" id="A0ABD3ITP7"/>
<dbReference type="Proteomes" id="UP001634007">
    <property type="component" value="Unassembled WGS sequence"/>
</dbReference>
<reference evidence="3 4" key="1">
    <citation type="submission" date="2024-11" db="EMBL/GenBank/DDBJ databases">
        <title>Chromosome-level genome assembly of Eucalyptus globulus Labill. provides insights into its genome evolution.</title>
        <authorList>
            <person name="Li X."/>
        </authorList>
    </citation>
    <scope>NUCLEOTIDE SEQUENCE [LARGE SCALE GENOMIC DNA]</scope>
    <source>
        <strain evidence="3">CL2024</strain>
        <tissue evidence="3">Fresh tender leaves</tissue>
    </source>
</reference>
<feature type="compositionally biased region" description="Basic and acidic residues" evidence="1">
    <location>
        <begin position="39"/>
        <end position="57"/>
    </location>
</feature>
<comment type="caution">
    <text evidence="3">The sequence shown here is derived from an EMBL/GenBank/DDBJ whole genome shotgun (WGS) entry which is preliminary data.</text>
</comment>
<dbReference type="Pfam" id="PF03732">
    <property type="entry name" value="Retrotrans_gag"/>
    <property type="match status" value="1"/>
</dbReference>
<name>A0ABD3ITP7_EUCGL</name>
<evidence type="ECO:0000313" key="4">
    <source>
        <dbReference type="Proteomes" id="UP001634007"/>
    </source>
</evidence>
<dbReference type="EMBL" id="JBJKBG010000011">
    <property type="protein sequence ID" value="KAL3717658.1"/>
    <property type="molecule type" value="Genomic_DNA"/>
</dbReference>